<dbReference type="Pfam" id="PF07282">
    <property type="entry name" value="Cas12f1-like_TNB"/>
    <property type="match status" value="1"/>
</dbReference>
<keyword evidence="1" id="KW-0238">DNA-binding</keyword>
<keyword evidence="4" id="KW-1185">Reference proteome</keyword>
<organism evidence="3 4">
    <name type="scientific">Plectonema radiosum NIES-515</name>
    <dbReference type="NCBI Taxonomy" id="2986073"/>
    <lineage>
        <taxon>Bacteria</taxon>
        <taxon>Bacillati</taxon>
        <taxon>Cyanobacteriota</taxon>
        <taxon>Cyanophyceae</taxon>
        <taxon>Oscillatoriophycideae</taxon>
        <taxon>Oscillatoriales</taxon>
        <taxon>Microcoleaceae</taxon>
        <taxon>Plectonema</taxon>
    </lineage>
</organism>
<reference evidence="3 4" key="1">
    <citation type="submission" date="2022-10" db="EMBL/GenBank/DDBJ databases">
        <title>Identification of biosynthetic pathway for the production of the potent trypsin inhibitor radiosumin.</title>
        <authorList>
            <person name="Fewer D.P."/>
            <person name="Delbaje E."/>
            <person name="Ouyang X."/>
            <person name="Agostino P.D."/>
            <person name="Wahlsten M."/>
            <person name="Jokela J."/>
            <person name="Permi P."/>
            <person name="Haapaniemi E."/>
            <person name="Koistinen H."/>
        </authorList>
    </citation>
    <scope>NUCLEOTIDE SEQUENCE [LARGE SCALE GENOMIC DNA]</scope>
    <source>
        <strain evidence="3 4">NIES-515</strain>
    </source>
</reference>
<sequence length="163" mass="18451">MSPAFQETEAVQQRENAHEKTLFVSMKMSQTVDAIGEWKLALSLTCLFDVLCFETLNLKGMQRLWGRKIGDLAFREFLEILEWVALKKGKQVVYIDPWYPSSKTCSCCGHALESLDLSIRRWRCPSCQSENDRDENASLNIKRVGSSTLGVGDVRQSQTAISV</sequence>
<evidence type="ECO:0000313" key="4">
    <source>
        <dbReference type="Proteomes" id="UP001526143"/>
    </source>
</evidence>
<accession>A0ABT3AYU7</accession>
<dbReference type="EMBL" id="JAOWRF010000184">
    <property type="protein sequence ID" value="MCV3214302.1"/>
    <property type="molecule type" value="Genomic_DNA"/>
</dbReference>
<dbReference type="NCBIfam" id="NF040570">
    <property type="entry name" value="guided_TnpB"/>
    <property type="match status" value="1"/>
</dbReference>
<proteinExistence type="predicted"/>
<dbReference type="RefSeq" id="WP_263745878.1">
    <property type="nucleotide sequence ID" value="NZ_JAOWRF010000184.1"/>
</dbReference>
<gene>
    <name evidence="3" type="ORF">OGM63_12395</name>
</gene>
<dbReference type="Proteomes" id="UP001526143">
    <property type="component" value="Unassembled WGS sequence"/>
</dbReference>
<dbReference type="InterPro" id="IPR010095">
    <property type="entry name" value="Cas12f1-like_TNB"/>
</dbReference>
<name>A0ABT3AYU7_9CYAN</name>
<evidence type="ECO:0000313" key="3">
    <source>
        <dbReference type="EMBL" id="MCV3214302.1"/>
    </source>
</evidence>
<evidence type="ECO:0000256" key="1">
    <source>
        <dbReference type="ARBA" id="ARBA00023125"/>
    </source>
</evidence>
<evidence type="ECO:0000259" key="2">
    <source>
        <dbReference type="Pfam" id="PF07282"/>
    </source>
</evidence>
<comment type="caution">
    <text evidence="3">The sequence shown here is derived from an EMBL/GenBank/DDBJ whole genome shotgun (WGS) entry which is preliminary data.</text>
</comment>
<protein>
    <submittedName>
        <fullName evidence="3">Transposase</fullName>
    </submittedName>
</protein>
<feature type="domain" description="Cas12f1-like TNB" evidence="2">
    <location>
        <begin position="74"/>
        <end position="141"/>
    </location>
</feature>